<keyword evidence="2" id="KW-0378">Hydrolase</keyword>
<dbReference type="PANTHER" id="PTHR43235">
    <property type="entry name" value="GLUTAMINE AMIDOTRANSFERASE PB2B2.05-RELATED"/>
    <property type="match status" value="1"/>
</dbReference>
<dbReference type="EMBL" id="WJNG01000002">
    <property type="protein sequence ID" value="MRH41451.1"/>
    <property type="molecule type" value="Genomic_DNA"/>
</dbReference>
<dbReference type="Pfam" id="PF07722">
    <property type="entry name" value="Peptidase_C26"/>
    <property type="match status" value="1"/>
</dbReference>
<proteinExistence type="predicted"/>
<dbReference type="FunFam" id="3.40.50.880:FF:000030">
    <property type="entry name" value="Gamma-glutamyl-gamma-aminobutyrate hydrolase PuuD"/>
    <property type="match status" value="1"/>
</dbReference>
<dbReference type="Gene3D" id="3.40.50.880">
    <property type="match status" value="1"/>
</dbReference>
<comment type="caution">
    <text evidence="2">The sequence shown here is derived from an EMBL/GenBank/DDBJ whole genome shotgun (WGS) entry which is preliminary data.</text>
</comment>
<sequence>MEQSIKPIIGITSSIVTHNNIPSYNLHEKHIRAVVRAGGVPIIIPTGTQELTEVWVNACKGIILSSGEDVDPSSYGSNPSPKIQKTNKNRDLTEIGLVQNAQKQNKPVMGLCRGATMLNVALGGTVIQDIVTNNPNAINHNQKADRSEPTHDVQIDATSRLYQIFRTSNIRVNSMHHQAIGRISSDLRKVAVAPDGSIEAVESIDKTSPLLIGVQWHPEEMASVDPIMQRLFDVFIKECEK</sequence>
<organism evidence="2 3">
    <name type="scientific">Aquibacillus halophilus</name>
    <dbReference type="NCBI Taxonomy" id="930132"/>
    <lineage>
        <taxon>Bacteria</taxon>
        <taxon>Bacillati</taxon>
        <taxon>Bacillota</taxon>
        <taxon>Bacilli</taxon>
        <taxon>Bacillales</taxon>
        <taxon>Bacillaceae</taxon>
        <taxon>Aquibacillus</taxon>
    </lineage>
</organism>
<protein>
    <submittedName>
        <fullName evidence="2">Gamma-glutamyl-gamma-aminobutyrate hydrolase family protein</fullName>
    </submittedName>
</protein>
<dbReference type="PANTHER" id="PTHR43235:SF1">
    <property type="entry name" value="GLUTAMINE AMIDOTRANSFERASE PB2B2.05-RELATED"/>
    <property type="match status" value="1"/>
</dbReference>
<dbReference type="SUPFAM" id="SSF52317">
    <property type="entry name" value="Class I glutamine amidotransferase-like"/>
    <property type="match status" value="1"/>
</dbReference>
<dbReference type="RefSeq" id="WP_338079199.1">
    <property type="nucleotide sequence ID" value="NZ_WJNG01000002.1"/>
</dbReference>
<dbReference type="CDD" id="cd01745">
    <property type="entry name" value="GATase1_2"/>
    <property type="match status" value="1"/>
</dbReference>
<dbReference type="PROSITE" id="PS51273">
    <property type="entry name" value="GATASE_TYPE_1"/>
    <property type="match status" value="1"/>
</dbReference>
<evidence type="ECO:0000313" key="2">
    <source>
        <dbReference type="EMBL" id="MRH41451.1"/>
    </source>
</evidence>
<evidence type="ECO:0000256" key="1">
    <source>
        <dbReference type="SAM" id="MobiDB-lite"/>
    </source>
</evidence>
<dbReference type="InterPro" id="IPR011697">
    <property type="entry name" value="Peptidase_C26"/>
</dbReference>
<dbReference type="GO" id="GO:0005829">
    <property type="term" value="C:cytosol"/>
    <property type="evidence" value="ECO:0007669"/>
    <property type="project" value="TreeGrafter"/>
</dbReference>
<feature type="region of interest" description="Disordered" evidence="1">
    <location>
        <begin position="68"/>
        <end position="90"/>
    </location>
</feature>
<reference evidence="2" key="1">
    <citation type="submission" date="2019-11" db="EMBL/GenBank/DDBJ databases">
        <authorList>
            <person name="Li J."/>
        </authorList>
    </citation>
    <scope>NUCLEOTIDE SEQUENCE</scope>
    <source>
        <strain evidence="2">B6B</strain>
    </source>
</reference>
<feature type="compositionally biased region" description="Polar residues" evidence="1">
    <location>
        <begin position="74"/>
        <end position="86"/>
    </location>
</feature>
<keyword evidence="3" id="KW-1185">Reference proteome</keyword>
<dbReference type="InterPro" id="IPR044668">
    <property type="entry name" value="PuuD-like"/>
</dbReference>
<dbReference type="AlphaFoldDB" id="A0A6A8DCE1"/>
<name>A0A6A8DCE1_9BACI</name>
<gene>
    <name evidence="2" type="ORF">GH741_02035</name>
</gene>
<accession>A0A6A8DCE1</accession>
<dbReference type="GO" id="GO:0016811">
    <property type="term" value="F:hydrolase activity, acting on carbon-nitrogen (but not peptide) bonds, in linear amides"/>
    <property type="evidence" value="ECO:0007669"/>
    <property type="project" value="InterPro"/>
</dbReference>
<dbReference type="InterPro" id="IPR029062">
    <property type="entry name" value="Class_I_gatase-like"/>
</dbReference>
<dbReference type="Proteomes" id="UP000799092">
    <property type="component" value="Unassembled WGS sequence"/>
</dbReference>
<evidence type="ECO:0000313" key="3">
    <source>
        <dbReference type="Proteomes" id="UP000799092"/>
    </source>
</evidence>